<evidence type="ECO:0000313" key="1">
    <source>
        <dbReference type="EMBL" id="EGD57767.1"/>
    </source>
</evidence>
<name>F1ZCF0_9SPHN</name>
<gene>
    <name evidence="1" type="ORF">Y88_3093</name>
</gene>
<dbReference type="HOGENOM" id="CLU_2808165_0_0_5"/>
<comment type="caution">
    <text evidence="1">The sequence shown here is derived from an EMBL/GenBank/DDBJ whole genome shotgun (WGS) entry which is preliminary data.</text>
</comment>
<protein>
    <submittedName>
        <fullName evidence="1">Uncharacterized protein</fullName>
    </submittedName>
</protein>
<dbReference type="Proteomes" id="UP000004728">
    <property type="component" value="Unassembled WGS sequence"/>
</dbReference>
<sequence>MPFPLLPGSLQLLHDLSSRDHKPSPQGRNRMAEWKIVQSARELIHAWRVFRNALFGQERAGSCRLVR</sequence>
<dbReference type="STRING" id="983920.Y88_3093"/>
<dbReference type="EMBL" id="AEWJ01000054">
    <property type="protein sequence ID" value="EGD57767.1"/>
    <property type="molecule type" value="Genomic_DNA"/>
</dbReference>
<evidence type="ECO:0000313" key="2">
    <source>
        <dbReference type="Proteomes" id="UP000004728"/>
    </source>
</evidence>
<accession>F1ZCF0</accession>
<keyword evidence="2" id="KW-1185">Reference proteome</keyword>
<reference evidence="1 2" key="1">
    <citation type="journal article" date="2012" name="J. Bacteriol.">
        <title>Draft Genome Sequence of Novosphingobium nitrogenifigens Y88T.</title>
        <authorList>
            <person name="Strabala T.J."/>
            <person name="Macdonald L."/>
            <person name="Liu V."/>
            <person name="Smit A.M."/>
        </authorList>
    </citation>
    <scope>NUCLEOTIDE SEQUENCE [LARGE SCALE GENOMIC DNA]</scope>
    <source>
        <strain evidence="1 2">DSM 19370</strain>
    </source>
</reference>
<organism evidence="1 2">
    <name type="scientific">Novosphingobium nitrogenifigens DSM 19370</name>
    <dbReference type="NCBI Taxonomy" id="983920"/>
    <lineage>
        <taxon>Bacteria</taxon>
        <taxon>Pseudomonadati</taxon>
        <taxon>Pseudomonadota</taxon>
        <taxon>Alphaproteobacteria</taxon>
        <taxon>Sphingomonadales</taxon>
        <taxon>Sphingomonadaceae</taxon>
        <taxon>Novosphingobium</taxon>
    </lineage>
</organism>
<dbReference type="InParanoid" id="F1ZCF0"/>
<proteinExistence type="predicted"/>
<dbReference type="AlphaFoldDB" id="F1ZCF0"/>